<reference evidence="3" key="2">
    <citation type="journal article" date="2010" name="Stand. Genomic Sci.">
        <title>Complete genome sequence of Vulcanisaeta distributa type strain (IC-017T).</title>
        <authorList>
            <person name="Mavromatis K."/>
            <person name="Sikorski J."/>
            <person name="Pabst E."/>
            <person name="Teshima H."/>
            <person name="Lapidus A."/>
            <person name="Lucas S."/>
            <person name="Nolan M."/>
            <person name="Glavina Del Rio T."/>
            <person name="Cheng J."/>
            <person name="Bruce D."/>
            <person name="Goodwin L."/>
            <person name="Pitluck S."/>
            <person name="Liolios K."/>
            <person name="Ivanova N."/>
            <person name="Mikhailova N."/>
            <person name="Pati A."/>
            <person name="Chen A."/>
            <person name="Palaniappan K."/>
            <person name="Land M."/>
            <person name="Hauser L."/>
            <person name="Chang Y."/>
            <person name="Jeffries C."/>
            <person name="Rohde M."/>
            <person name="Spring S."/>
            <person name="Goker M."/>
            <person name="Wirth R."/>
            <person name="Woyke T."/>
            <person name="Bristow J."/>
            <person name="Eisen J."/>
            <person name="Markowitz V."/>
            <person name="Hugenholtz P."/>
            <person name="Klenk H."/>
            <person name="Kyrpides N."/>
        </authorList>
    </citation>
    <scope>NUCLEOTIDE SEQUENCE [LARGE SCALE GENOMIC DNA]</scope>
    <source>
        <strain evidence="3">DSM 14429 / JCM 11212 / NBRC 100878 / IC-017</strain>
    </source>
</reference>
<evidence type="ECO:0000313" key="3">
    <source>
        <dbReference type="Proteomes" id="UP000006681"/>
    </source>
</evidence>
<dbReference type="GeneID" id="9752007"/>
<dbReference type="NCBIfam" id="TIGR01439">
    <property type="entry name" value="lp_hng_hel_AbrB"/>
    <property type="match status" value="1"/>
</dbReference>
<dbReference type="STRING" id="572478.Vdis_1076"/>
<dbReference type="PANTHER" id="PTHR34860:SF6">
    <property type="entry name" value="REPRESSOR-LIKE PROTEIN SSO7C3"/>
    <property type="match status" value="1"/>
</dbReference>
<dbReference type="Proteomes" id="UP000006681">
    <property type="component" value="Chromosome"/>
</dbReference>
<reference evidence="2 3" key="1">
    <citation type="journal article" date="2010" name="Stand. Genomic Sci.">
        <title>Complete genome sequence of Vulcanisaeta distributa type strain (IC-017).</title>
        <authorList>
            <person name="Mavromatis K."/>
            <person name="Sikorski J."/>
            <person name="Pabst E."/>
            <person name="Teshima H."/>
            <person name="Lapidus A."/>
            <person name="Lucas S."/>
            <person name="Nolan M."/>
            <person name="Glavina Del Rio T."/>
            <person name="Cheng J.F."/>
            <person name="Bruce D."/>
            <person name="Goodwin L."/>
            <person name="Pitluck S."/>
            <person name="Liolios K."/>
            <person name="Ivanova N."/>
            <person name="Mikhailova N."/>
            <person name="Pati A."/>
            <person name="Chen A."/>
            <person name="Palaniappan K."/>
            <person name="Land M."/>
            <person name="Hauser L."/>
            <person name="Chang Y.J."/>
            <person name="Jeffries C.D."/>
            <person name="Rohde M."/>
            <person name="Spring S."/>
            <person name="Goker M."/>
            <person name="Wirth R."/>
            <person name="Woyke T."/>
            <person name="Bristow J."/>
            <person name="Eisen J.A."/>
            <person name="Markowitz V."/>
            <person name="Hugenholtz P."/>
            <person name="Klenk H.P."/>
            <person name="Kyrpides N.C."/>
        </authorList>
    </citation>
    <scope>NUCLEOTIDE SEQUENCE [LARGE SCALE GENOMIC DNA]</scope>
    <source>
        <strain evidence="3">DSM 14429 / JCM 11212 / NBRC 100878 / IC-017</strain>
    </source>
</reference>
<organism evidence="2 3">
    <name type="scientific">Vulcanisaeta distributa (strain DSM 14429 / JCM 11212 / NBRC 100878 / IC-017)</name>
    <dbReference type="NCBI Taxonomy" id="572478"/>
    <lineage>
        <taxon>Archaea</taxon>
        <taxon>Thermoproteota</taxon>
        <taxon>Thermoprotei</taxon>
        <taxon>Thermoproteales</taxon>
        <taxon>Thermoproteaceae</taxon>
        <taxon>Vulcanisaeta</taxon>
    </lineage>
</organism>
<gene>
    <name evidence="2" type="ordered locus">Vdis_1076</name>
</gene>
<dbReference type="SMART" id="SM00966">
    <property type="entry name" value="SpoVT_AbrB"/>
    <property type="match status" value="1"/>
</dbReference>
<accession>E1QQG9</accession>
<dbReference type="InterPro" id="IPR007159">
    <property type="entry name" value="SpoVT-AbrB_dom"/>
</dbReference>
<dbReference type="InterPro" id="IPR037914">
    <property type="entry name" value="SpoVT-AbrB_sf"/>
</dbReference>
<dbReference type="AlphaFoldDB" id="E1QQG9"/>
<keyword evidence="3" id="KW-1185">Reference proteome</keyword>
<dbReference type="OrthoDB" id="30861at2157"/>
<sequence>MLEVRVRVSKKNTIYIPKAISEAVGISEGDYVVLRVDGNKIIIERVEDPFEYALKVKKFAEVTFEEFERESEEMQNEYWSEASDTS</sequence>
<protein>
    <submittedName>
        <fullName evidence="2">Transcriptional regulator, AbrB family</fullName>
    </submittedName>
</protein>
<evidence type="ECO:0000313" key="2">
    <source>
        <dbReference type="EMBL" id="ADN50464.1"/>
    </source>
</evidence>
<dbReference type="GO" id="GO:0003677">
    <property type="term" value="F:DNA binding"/>
    <property type="evidence" value="ECO:0007669"/>
    <property type="project" value="InterPro"/>
</dbReference>
<dbReference type="PANTHER" id="PTHR34860">
    <property type="entry name" value="REPRESSOR-LIKE PROTEIN SSO7C3"/>
    <property type="match status" value="1"/>
</dbReference>
<dbReference type="PROSITE" id="PS51740">
    <property type="entry name" value="SPOVT_ABRB"/>
    <property type="match status" value="1"/>
</dbReference>
<dbReference type="InterPro" id="IPR052975">
    <property type="entry name" value="Repressor-like_regulatory"/>
</dbReference>
<dbReference type="Pfam" id="PF04014">
    <property type="entry name" value="MazE_antitoxin"/>
    <property type="match status" value="1"/>
</dbReference>
<dbReference type="SUPFAM" id="SSF89447">
    <property type="entry name" value="AbrB/MazE/MraZ-like"/>
    <property type="match status" value="1"/>
</dbReference>
<dbReference type="KEGG" id="vdi:Vdis_1076"/>
<dbReference type="RefSeq" id="WP_013336189.1">
    <property type="nucleotide sequence ID" value="NC_014537.1"/>
</dbReference>
<dbReference type="Gene3D" id="2.10.260.10">
    <property type="match status" value="1"/>
</dbReference>
<proteinExistence type="predicted"/>
<dbReference type="EMBL" id="CP002100">
    <property type="protein sequence ID" value="ADN50464.1"/>
    <property type="molecule type" value="Genomic_DNA"/>
</dbReference>
<name>E1QQG9_VULDI</name>
<feature type="domain" description="SpoVT-AbrB" evidence="1">
    <location>
        <begin position="3"/>
        <end position="48"/>
    </location>
</feature>
<dbReference type="eggNOG" id="arCOG00820">
    <property type="taxonomic scope" value="Archaea"/>
</dbReference>
<evidence type="ECO:0000259" key="1">
    <source>
        <dbReference type="PROSITE" id="PS51740"/>
    </source>
</evidence>
<dbReference type="HOGENOM" id="CLU_158484_3_0_2"/>